<evidence type="ECO:0000313" key="1">
    <source>
        <dbReference type="EMBL" id="KDS45306.1"/>
    </source>
</evidence>
<evidence type="ECO:0000313" key="2">
    <source>
        <dbReference type="Proteomes" id="UP000027661"/>
    </source>
</evidence>
<dbReference type="Gene3D" id="2.40.50.500">
    <property type="entry name" value="NigD-like N-terminal OB domain"/>
    <property type="match status" value="1"/>
</dbReference>
<dbReference type="PATRIC" id="fig|1339352.3.peg.3755"/>
<gene>
    <name evidence="1" type="ORF">M099_4002</name>
</gene>
<proteinExistence type="predicted"/>
<comment type="caution">
    <text evidence="1">The sequence shown here is derived from an EMBL/GenBank/DDBJ whole genome shotgun (WGS) entry which is preliminary data.</text>
</comment>
<name>A0A069S4H4_PHOVU</name>
<sequence>MKQSRFYILFFFVVCIGLFCSCLSNDDDAQWSKFNGVYVTVGGDNIRGYKLYTDFGAILVPTEESLNRIPWLKEVQRAIVSFNLLDENENTTQLEDGKTYDVILNSTNGMNQQIPTFTVHVDTLSEEYQIFGQDSIQLKNKSIYSLDKTAGAFYIKNGYMNIVPTFEYDLYKPVFFLLYYDGEKDIDTSNNKLNLNLYFNNSIQSSNNSISSFISLEMPGEIYYKFQDKGMNDDDLIDVYLNSETVSGQEQIHCKMALKDFMLP</sequence>
<dbReference type="RefSeq" id="WP_005842398.1">
    <property type="nucleotide sequence ID" value="NZ_JNHM01000146.1"/>
</dbReference>
<reference evidence="1 2" key="1">
    <citation type="submission" date="2014-04" db="EMBL/GenBank/DDBJ databases">
        <authorList>
            <person name="Sears C."/>
            <person name="Carroll K."/>
            <person name="Sack B.R."/>
            <person name="Qadri F."/>
            <person name="Myers L.L."/>
            <person name="Chung G.-T."/>
            <person name="Escheverria P."/>
            <person name="Fraser C.M."/>
            <person name="Sadzewicz L."/>
            <person name="Shefchek K.A."/>
            <person name="Tallon L."/>
            <person name="Das S.P."/>
            <person name="Daugherty S."/>
            <person name="Mongodin E.F."/>
        </authorList>
    </citation>
    <scope>NUCLEOTIDE SEQUENCE [LARGE SCALE GENOMIC DNA]</scope>
    <source>
        <strain evidence="1 2">3975 RP4</strain>
    </source>
</reference>
<accession>A0A069S4H4</accession>
<dbReference type="AlphaFoldDB" id="A0A069S4H4"/>
<organism evidence="1 2">
    <name type="scientific">Phocaeicola vulgatus str. 3975 RP4</name>
    <dbReference type="NCBI Taxonomy" id="1339352"/>
    <lineage>
        <taxon>Bacteria</taxon>
        <taxon>Pseudomonadati</taxon>
        <taxon>Bacteroidota</taxon>
        <taxon>Bacteroidia</taxon>
        <taxon>Bacteroidales</taxon>
        <taxon>Bacteroidaceae</taxon>
        <taxon>Phocaeicola</taxon>
    </lineage>
</organism>
<dbReference type="EMBL" id="JNHM01000146">
    <property type="protein sequence ID" value="KDS45306.1"/>
    <property type="molecule type" value="Genomic_DNA"/>
</dbReference>
<protein>
    <submittedName>
        <fullName evidence="1">NigD-like family protein</fullName>
    </submittedName>
</protein>
<dbReference type="PROSITE" id="PS51257">
    <property type="entry name" value="PROKAR_LIPOPROTEIN"/>
    <property type="match status" value="1"/>
</dbReference>
<dbReference type="InterPro" id="IPR038179">
    <property type="entry name" value="NigD-like_N_sf"/>
</dbReference>
<dbReference type="Proteomes" id="UP000027661">
    <property type="component" value="Unassembled WGS sequence"/>
</dbReference>